<reference evidence="1" key="1">
    <citation type="submission" date="2014-11" db="EMBL/GenBank/DDBJ databases">
        <authorList>
            <person name="Amaro Gonzalez C."/>
        </authorList>
    </citation>
    <scope>NUCLEOTIDE SEQUENCE</scope>
</reference>
<accession>A0A0E9U7W3</accession>
<organism evidence="1">
    <name type="scientific">Anguilla anguilla</name>
    <name type="common">European freshwater eel</name>
    <name type="synonym">Muraena anguilla</name>
    <dbReference type="NCBI Taxonomy" id="7936"/>
    <lineage>
        <taxon>Eukaryota</taxon>
        <taxon>Metazoa</taxon>
        <taxon>Chordata</taxon>
        <taxon>Craniata</taxon>
        <taxon>Vertebrata</taxon>
        <taxon>Euteleostomi</taxon>
        <taxon>Actinopterygii</taxon>
        <taxon>Neopterygii</taxon>
        <taxon>Teleostei</taxon>
        <taxon>Anguilliformes</taxon>
        <taxon>Anguillidae</taxon>
        <taxon>Anguilla</taxon>
    </lineage>
</organism>
<sequence length="34" mass="4065">MKHKYTSSLFRLCYVLQRGKTQTHTRAHTTHSFV</sequence>
<dbReference type="AlphaFoldDB" id="A0A0E9U7W3"/>
<name>A0A0E9U7W3_ANGAN</name>
<reference evidence="1" key="2">
    <citation type="journal article" date="2015" name="Fish Shellfish Immunol.">
        <title>Early steps in the European eel (Anguilla anguilla)-Vibrio vulnificus interaction in the gills: Role of the RtxA13 toxin.</title>
        <authorList>
            <person name="Callol A."/>
            <person name="Pajuelo D."/>
            <person name="Ebbesson L."/>
            <person name="Teles M."/>
            <person name="MacKenzie S."/>
            <person name="Amaro C."/>
        </authorList>
    </citation>
    <scope>NUCLEOTIDE SEQUENCE</scope>
</reference>
<evidence type="ECO:0000313" key="1">
    <source>
        <dbReference type="EMBL" id="JAH61812.1"/>
    </source>
</evidence>
<proteinExistence type="predicted"/>
<protein>
    <submittedName>
        <fullName evidence="1">Uncharacterized protein</fullName>
    </submittedName>
</protein>
<dbReference type="EMBL" id="GBXM01046765">
    <property type="protein sequence ID" value="JAH61812.1"/>
    <property type="molecule type" value="Transcribed_RNA"/>
</dbReference>